<reference evidence="1 2" key="1">
    <citation type="journal article" date="2019" name="Extremophiles">
        <title>Biogeography of thermophiles and predominance of Thermus scotoductus in domestic water heaters.</title>
        <authorList>
            <person name="Wilpiszeski R.L."/>
            <person name="Zhang Z."/>
            <person name="House C.H."/>
        </authorList>
    </citation>
    <scope>NUCLEOTIDE SEQUENCE [LARGE SCALE GENOMIC DNA]</scope>
    <source>
        <strain evidence="1 2">25_S25</strain>
    </source>
</reference>
<gene>
    <name evidence="1" type="ORF">CSW38_08730</name>
</gene>
<proteinExistence type="predicted"/>
<evidence type="ECO:0000313" key="1">
    <source>
        <dbReference type="EMBL" id="RTH24587.1"/>
    </source>
</evidence>
<protein>
    <submittedName>
        <fullName evidence="1">Uncharacterized protein</fullName>
    </submittedName>
</protein>
<feature type="non-terminal residue" evidence="1">
    <location>
        <position position="1"/>
    </location>
</feature>
<organism evidence="1 2">
    <name type="scientific">Thermus scotoductus</name>
    <dbReference type="NCBI Taxonomy" id="37636"/>
    <lineage>
        <taxon>Bacteria</taxon>
        <taxon>Thermotogati</taxon>
        <taxon>Deinococcota</taxon>
        <taxon>Deinococci</taxon>
        <taxon>Thermales</taxon>
        <taxon>Thermaceae</taxon>
        <taxon>Thermus</taxon>
    </lineage>
</organism>
<sequence length="75" mass="8291">AGIRHVSLPSFKRPTVQGRAGLVGGLTHRRVYAPPLDGWPFEAGERDVAYPRLALLSEGGERWRDYAPPFGEVSF</sequence>
<dbReference type="AlphaFoldDB" id="A0A430RW89"/>
<evidence type="ECO:0000313" key="2">
    <source>
        <dbReference type="Proteomes" id="UP000287306"/>
    </source>
</evidence>
<dbReference type="Proteomes" id="UP000287306">
    <property type="component" value="Unassembled WGS sequence"/>
</dbReference>
<name>A0A430RW89_THESC</name>
<dbReference type="EMBL" id="PELY01000288">
    <property type="protein sequence ID" value="RTH24587.1"/>
    <property type="molecule type" value="Genomic_DNA"/>
</dbReference>
<accession>A0A430RW89</accession>
<comment type="caution">
    <text evidence="1">The sequence shown here is derived from an EMBL/GenBank/DDBJ whole genome shotgun (WGS) entry which is preliminary data.</text>
</comment>